<protein>
    <recommendedName>
        <fullName evidence="3">DUF4840 domain-containing protein</fullName>
    </recommendedName>
</protein>
<dbReference type="AlphaFoldDB" id="A0A831LGU4"/>
<reference evidence="2" key="1">
    <citation type="journal article" date="2020" name="mSystems">
        <title>Genome- and Community-Level Interaction Insights into Carbon Utilization and Element Cycling Functions of Hydrothermarchaeota in Hydrothermal Sediment.</title>
        <authorList>
            <person name="Zhou Z."/>
            <person name="Liu Y."/>
            <person name="Xu W."/>
            <person name="Pan J."/>
            <person name="Luo Z.H."/>
            <person name="Li M."/>
        </authorList>
    </citation>
    <scope>NUCLEOTIDE SEQUENCE [LARGE SCALE GENOMIC DNA]</scope>
    <source>
        <strain evidence="2">SpSt-1217</strain>
    </source>
</reference>
<accession>A0A831LGU4</accession>
<comment type="caution">
    <text evidence="2">The sequence shown here is derived from an EMBL/GenBank/DDBJ whole genome shotgun (WGS) entry which is preliminary data.</text>
</comment>
<keyword evidence="1" id="KW-0732">Signal</keyword>
<organism evidence="2">
    <name type="scientific">Mariniphaga anaerophila</name>
    <dbReference type="NCBI Taxonomy" id="1484053"/>
    <lineage>
        <taxon>Bacteria</taxon>
        <taxon>Pseudomonadati</taxon>
        <taxon>Bacteroidota</taxon>
        <taxon>Bacteroidia</taxon>
        <taxon>Marinilabiliales</taxon>
        <taxon>Prolixibacteraceae</taxon>
        <taxon>Mariniphaga</taxon>
    </lineage>
</organism>
<evidence type="ECO:0008006" key="3">
    <source>
        <dbReference type="Google" id="ProtNLM"/>
    </source>
</evidence>
<evidence type="ECO:0000313" key="2">
    <source>
        <dbReference type="EMBL" id="HDR51207.1"/>
    </source>
</evidence>
<proteinExistence type="predicted"/>
<evidence type="ECO:0000256" key="1">
    <source>
        <dbReference type="SAM" id="SignalP"/>
    </source>
</evidence>
<dbReference type="PROSITE" id="PS51257">
    <property type="entry name" value="PROKAR_LIPOPROTEIN"/>
    <property type="match status" value="1"/>
</dbReference>
<name>A0A831LGU4_9BACT</name>
<gene>
    <name evidence="2" type="ORF">ENN90_06235</name>
</gene>
<sequence>MKTQILFIALFFSALLFSCEKIKDATAVDIETELNASFPISAQNEMAINLKSAEMANDVYAFNGSGTFSLADNNDIKKYIGNIRDIIANEGGVVTFLGAVDGNKILTCKLLFGAETTSGTDPAMTTAFTLPQEILADAGKIEYFSDSWTSIFINALEANKDKTFRLKIEGTANYDINTTVRVKVPVTVKASPL</sequence>
<dbReference type="EMBL" id="DSDK01000342">
    <property type="protein sequence ID" value="HDR51207.1"/>
    <property type="molecule type" value="Genomic_DNA"/>
</dbReference>
<feature type="signal peptide" evidence="1">
    <location>
        <begin position="1"/>
        <end position="18"/>
    </location>
</feature>
<feature type="chain" id="PRO_5033066069" description="DUF4840 domain-containing protein" evidence="1">
    <location>
        <begin position="19"/>
        <end position="193"/>
    </location>
</feature>
<dbReference type="Proteomes" id="UP000886047">
    <property type="component" value="Unassembled WGS sequence"/>
</dbReference>